<accession>A0ABM9IC22</accession>
<reference evidence="1" key="1">
    <citation type="submission" date="2023-03" db="EMBL/GenBank/DDBJ databases">
        <authorList>
            <person name="Cremers G."/>
            <person name="Picone N."/>
        </authorList>
    </citation>
    <scope>NUCLEOTIDE SEQUENCE</scope>
    <source>
        <strain evidence="1">Sample_alias</strain>
    </source>
</reference>
<name>A0ABM9IC22_9BACT</name>
<dbReference type="EMBL" id="OX458932">
    <property type="protein sequence ID" value="CAI9085208.1"/>
    <property type="molecule type" value="Genomic_DNA"/>
</dbReference>
<evidence type="ECO:0000313" key="2">
    <source>
        <dbReference type="Proteomes" id="UP001161497"/>
    </source>
</evidence>
<gene>
    <name evidence="1" type="ORF">MFUM_0828</name>
</gene>
<sequence>MPLACTAGGRKRYDPVRLHPERFLATAKANRHTIAYARVSRHDKKDVLEIITGSALGYTGVSSTP</sequence>
<dbReference type="Proteomes" id="UP001161497">
    <property type="component" value="Chromosome"/>
</dbReference>
<proteinExistence type="predicted"/>
<evidence type="ECO:0008006" key="3">
    <source>
        <dbReference type="Google" id="ProtNLM"/>
    </source>
</evidence>
<evidence type="ECO:0000313" key="1">
    <source>
        <dbReference type="EMBL" id="CAI9085208.1"/>
    </source>
</evidence>
<organism evidence="1 2">
    <name type="scientific">Candidatus Methylacidiphilum fumarolicum</name>
    <dbReference type="NCBI Taxonomy" id="591154"/>
    <lineage>
        <taxon>Bacteria</taxon>
        <taxon>Pseudomonadati</taxon>
        <taxon>Verrucomicrobiota</taxon>
        <taxon>Methylacidiphilae</taxon>
        <taxon>Methylacidiphilales</taxon>
        <taxon>Methylacidiphilaceae</taxon>
        <taxon>Methylacidiphilum (ex Ratnadevi et al. 2023)</taxon>
    </lineage>
</organism>
<protein>
    <recommendedName>
        <fullName evidence="3">Resolvase/invertase-type recombinase catalytic domain-containing protein</fullName>
    </recommendedName>
</protein>
<keyword evidence="2" id="KW-1185">Reference proteome</keyword>